<dbReference type="InterPro" id="IPR043519">
    <property type="entry name" value="NT_sf"/>
</dbReference>
<dbReference type="GO" id="GO:0046872">
    <property type="term" value="F:metal ion binding"/>
    <property type="evidence" value="ECO:0007669"/>
    <property type="project" value="UniProtKB-KW"/>
</dbReference>
<evidence type="ECO:0000313" key="13">
    <source>
        <dbReference type="EMBL" id="MDA0163691.1"/>
    </source>
</evidence>
<dbReference type="Proteomes" id="UP001149140">
    <property type="component" value="Unassembled WGS sequence"/>
</dbReference>
<evidence type="ECO:0000256" key="11">
    <source>
        <dbReference type="RuleBase" id="RU003953"/>
    </source>
</evidence>
<dbReference type="Gene3D" id="1.10.3090.10">
    <property type="entry name" value="cca-adding enzyme, domain 2"/>
    <property type="match status" value="2"/>
</dbReference>
<dbReference type="PANTHER" id="PTHR47788:SF1">
    <property type="entry name" value="A-ADDING TRNA NUCLEOTIDYLTRANSFERASE"/>
    <property type="match status" value="1"/>
</dbReference>
<gene>
    <name evidence="13" type="ORF">OM076_25690</name>
</gene>
<keyword evidence="5" id="KW-0819">tRNA processing</keyword>
<reference evidence="13" key="1">
    <citation type="submission" date="2022-10" db="EMBL/GenBank/DDBJ databases">
        <title>The WGS of Solirubrobacter ginsenosidimutans DSM 21036.</title>
        <authorList>
            <person name="Jiang Z."/>
        </authorList>
    </citation>
    <scope>NUCLEOTIDE SEQUENCE</scope>
    <source>
        <strain evidence="13">DSM 21036</strain>
    </source>
</reference>
<evidence type="ECO:0000256" key="8">
    <source>
        <dbReference type="ARBA" id="ARBA00022741"/>
    </source>
</evidence>
<dbReference type="SUPFAM" id="SSF81891">
    <property type="entry name" value="Poly A polymerase C-terminal region-like"/>
    <property type="match status" value="1"/>
</dbReference>
<keyword evidence="7" id="KW-0479">Metal-binding</keyword>
<protein>
    <recommendedName>
        <fullName evidence="12">Poly A polymerase head domain-containing protein</fullName>
    </recommendedName>
</protein>
<comment type="caution">
    <text evidence="13">The sequence shown here is derived from an EMBL/GenBank/DDBJ whole genome shotgun (WGS) entry which is preliminary data.</text>
</comment>
<dbReference type="GO" id="GO:0000049">
    <property type="term" value="F:tRNA binding"/>
    <property type="evidence" value="ECO:0007669"/>
    <property type="project" value="UniProtKB-KW"/>
</dbReference>
<evidence type="ECO:0000256" key="6">
    <source>
        <dbReference type="ARBA" id="ARBA00022695"/>
    </source>
</evidence>
<evidence type="ECO:0000256" key="7">
    <source>
        <dbReference type="ARBA" id="ARBA00022723"/>
    </source>
</evidence>
<keyword evidence="8" id="KW-0547">Nucleotide-binding</keyword>
<evidence type="ECO:0000256" key="1">
    <source>
        <dbReference type="ARBA" id="ARBA00001946"/>
    </source>
</evidence>
<evidence type="ECO:0000256" key="5">
    <source>
        <dbReference type="ARBA" id="ARBA00022694"/>
    </source>
</evidence>
<dbReference type="PANTHER" id="PTHR47788">
    <property type="entry name" value="POLYA POLYMERASE"/>
    <property type="match status" value="1"/>
</dbReference>
<dbReference type="Pfam" id="PF01743">
    <property type="entry name" value="PolyA_pol"/>
    <property type="match status" value="1"/>
</dbReference>
<accession>A0A9X3MXZ5</accession>
<dbReference type="CDD" id="cd05398">
    <property type="entry name" value="NT_ClassII-CCAase"/>
    <property type="match status" value="1"/>
</dbReference>
<evidence type="ECO:0000313" key="14">
    <source>
        <dbReference type="Proteomes" id="UP001149140"/>
    </source>
</evidence>
<name>A0A9X3MXZ5_9ACTN</name>
<keyword evidence="14" id="KW-1185">Reference proteome</keyword>
<dbReference type="GO" id="GO:0016779">
    <property type="term" value="F:nucleotidyltransferase activity"/>
    <property type="evidence" value="ECO:0007669"/>
    <property type="project" value="UniProtKB-KW"/>
</dbReference>
<keyword evidence="3" id="KW-0820">tRNA-binding</keyword>
<dbReference type="InterPro" id="IPR002646">
    <property type="entry name" value="PolA_pol_head_dom"/>
</dbReference>
<keyword evidence="10 11" id="KW-0694">RNA-binding</keyword>
<evidence type="ECO:0000259" key="12">
    <source>
        <dbReference type="Pfam" id="PF01743"/>
    </source>
</evidence>
<comment type="cofactor">
    <cofactor evidence="1">
        <name>Mg(2+)</name>
        <dbReference type="ChEBI" id="CHEBI:18420"/>
    </cofactor>
</comment>
<evidence type="ECO:0000256" key="3">
    <source>
        <dbReference type="ARBA" id="ARBA00022555"/>
    </source>
</evidence>
<evidence type="ECO:0000256" key="10">
    <source>
        <dbReference type="ARBA" id="ARBA00022884"/>
    </source>
</evidence>
<evidence type="ECO:0000256" key="9">
    <source>
        <dbReference type="ARBA" id="ARBA00022842"/>
    </source>
</evidence>
<organism evidence="13 14">
    <name type="scientific">Solirubrobacter ginsenosidimutans</name>
    <dbReference type="NCBI Taxonomy" id="490573"/>
    <lineage>
        <taxon>Bacteria</taxon>
        <taxon>Bacillati</taxon>
        <taxon>Actinomycetota</taxon>
        <taxon>Thermoleophilia</taxon>
        <taxon>Solirubrobacterales</taxon>
        <taxon>Solirubrobacteraceae</taxon>
        <taxon>Solirubrobacter</taxon>
    </lineage>
</organism>
<dbReference type="RefSeq" id="WP_270042938.1">
    <property type="nucleotide sequence ID" value="NZ_JAPDOD010000027.1"/>
</dbReference>
<dbReference type="GO" id="GO:0008033">
    <property type="term" value="P:tRNA processing"/>
    <property type="evidence" value="ECO:0007669"/>
    <property type="project" value="UniProtKB-KW"/>
</dbReference>
<comment type="similarity">
    <text evidence="2 11">Belongs to the tRNA nucleotidyltransferase/poly(A) polymerase family.</text>
</comment>
<dbReference type="SUPFAM" id="SSF81301">
    <property type="entry name" value="Nucleotidyltransferase"/>
    <property type="match status" value="1"/>
</dbReference>
<dbReference type="AlphaFoldDB" id="A0A9X3MXZ5"/>
<dbReference type="GO" id="GO:0000166">
    <property type="term" value="F:nucleotide binding"/>
    <property type="evidence" value="ECO:0007669"/>
    <property type="project" value="UniProtKB-KW"/>
</dbReference>
<keyword evidence="4 11" id="KW-0808">Transferase</keyword>
<keyword evidence="6" id="KW-0548">Nucleotidyltransferase</keyword>
<sequence length="373" mass="39922">MDPLRAAPGADIVLAAVAGEPGVHVVGGAVRDALRGEVPRELDLVVEGDALAVARHAAERVGGTLTVHERFGTATIRTGDFAFDLAGARRETYERPGALPTVELGATIEEDLARRDFTVNAMAVSLHDGRLTTWPGAREDLDNGVLRVLHERSFIDDPTRMLRLARYAARLGFAPSSLALIDPGLFATVTGDRLGNELKLLLREPRSAFGDLGAWGLGAALLGPEFRVWWLTERAPTGLLALAACCTAIAREGLAARLNHLGFERQDREIVVASASGFERLHGHLDGSDADVWRLLRRERVETVQLLAAAGDAGAQRWLDRIRHRKLSISGDDLVAAGLTGAAVGEGLSRAMIALLEGHAPGREEQLRAAIPS</sequence>
<keyword evidence="9" id="KW-0460">Magnesium</keyword>
<dbReference type="InterPro" id="IPR052390">
    <property type="entry name" value="tRNA_nt/polyA_polymerase"/>
</dbReference>
<evidence type="ECO:0000256" key="2">
    <source>
        <dbReference type="ARBA" id="ARBA00007265"/>
    </source>
</evidence>
<dbReference type="EMBL" id="JAPDOD010000027">
    <property type="protein sequence ID" value="MDA0163691.1"/>
    <property type="molecule type" value="Genomic_DNA"/>
</dbReference>
<proteinExistence type="inferred from homology"/>
<feature type="domain" description="Poly A polymerase head" evidence="12">
    <location>
        <begin position="24"/>
        <end position="147"/>
    </location>
</feature>
<dbReference type="Gene3D" id="3.30.460.10">
    <property type="entry name" value="Beta Polymerase, domain 2"/>
    <property type="match status" value="1"/>
</dbReference>
<evidence type="ECO:0000256" key="4">
    <source>
        <dbReference type="ARBA" id="ARBA00022679"/>
    </source>
</evidence>